<keyword evidence="4" id="KW-1185">Reference proteome</keyword>
<evidence type="ECO:0000259" key="2">
    <source>
        <dbReference type="Pfam" id="PF12697"/>
    </source>
</evidence>
<organism evidence="3 4">
    <name type="scientific">Nocardioides cavernaquae</name>
    <dbReference type="NCBI Taxonomy" id="2321396"/>
    <lineage>
        <taxon>Bacteria</taxon>
        <taxon>Bacillati</taxon>
        <taxon>Actinomycetota</taxon>
        <taxon>Actinomycetes</taxon>
        <taxon>Propionibacteriales</taxon>
        <taxon>Nocardioidaceae</taxon>
        <taxon>Nocardioides</taxon>
    </lineage>
</organism>
<dbReference type="InterPro" id="IPR000073">
    <property type="entry name" value="AB_hydrolase_1"/>
</dbReference>
<dbReference type="AlphaFoldDB" id="A0A3A5H2N5"/>
<dbReference type="Proteomes" id="UP000276542">
    <property type="component" value="Unassembled WGS sequence"/>
</dbReference>
<keyword evidence="3" id="KW-0378">Hydrolase</keyword>
<dbReference type="EMBL" id="QYRP01000002">
    <property type="protein sequence ID" value="RJS45053.1"/>
    <property type="molecule type" value="Genomic_DNA"/>
</dbReference>
<reference evidence="4" key="1">
    <citation type="submission" date="2018-09" db="EMBL/GenBank/DDBJ databases">
        <authorList>
            <person name="Zhu H."/>
        </authorList>
    </citation>
    <scope>NUCLEOTIDE SEQUENCE [LARGE SCALE GENOMIC DNA]</scope>
    <source>
        <strain evidence="4">K1W22B-1</strain>
    </source>
</reference>
<accession>A0A3A5H2N5</accession>
<proteinExistence type="predicted"/>
<dbReference type="GO" id="GO:0016787">
    <property type="term" value="F:hydrolase activity"/>
    <property type="evidence" value="ECO:0007669"/>
    <property type="project" value="UniProtKB-KW"/>
</dbReference>
<evidence type="ECO:0000256" key="1">
    <source>
        <dbReference type="SAM" id="MobiDB-lite"/>
    </source>
</evidence>
<dbReference type="InterPro" id="IPR029058">
    <property type="entry name" value="AB_hydrolase_fold"/>
</dbReference>
<feature type="region of interest" description="Disordered" evidence="1">
    <location>
        <begin position="1"/>
        <end position="26"/>
    </location>
</feature>
<evidence type="ECO:0000313" key="3">
    <source>
        <dbReference type="EMBL" id="RJS45053.1"/>
    </source>
</evidence>
<dbReference type="Gene3D" id="3.40.50.1820">
    <property type="entry name" value="alpha/beta hydrolase"/>
    <property type="match status" value="1"/>
</dbReference>
<evidence type="ECO:0000313" key="4">
    <source>
        <dbReference type="Proteomes" id="UP000276542"/>
    </source>
</evidence>
<comment type="caution">
    <text evidence="3">The sequence shown here is derived from an EMBL/GenBank/DDBJ whole genome shotgun (WGS) entry which is preliminary data.</text>
</comment>
<dbReference type="OrthoDB" id="3366509at2"/>
<protein>
    <submittedName>
        <fullName evidence="3">Alpha/beta fold hydrolase</fullName>
    </submittedName>
</protein>
<feature type="domain" description="AB hydrolase-1" evidence="2">
    <location>
        <begin position="34"/>
        <end position="181"/>
    </location>
</feature>
<gene>
    <name evidence="3" type="ORF">D4739_01530</name>
</gene>
<dbReference type="Pfam" id="PF12697">
    <property type="entry name" value="Abhydrolase_6"/>
    <property type="match status" value="1"/>
</dbReference>
<dbReference type="SUPFAM" id="SSF53474">
    <property type="entry name" value="alpha/beta-Hydrolases"/>
    <property type="match status" value="1"/>
</dbReference>
<name>A0A3A5H2N5_9ACTN</name>
<sequence>MTPRGEQPPRKEPPVPRPLLTRSAPSERPRAVALVLHGGAVHSTRPVDGRSASWQRARMLQQAIAPQLHEHGVAVWLLRYRVRGWNDVHDPSPAPDARWALERVRTELDVPVALVGHSMGARTAVRVADDPAVVGVVGLAPWLPGDEPVRALRGRDLVVGHGRRDRITSFALSQAYVERSRAVTRSSAFHDLGQLGHYMLRDRDRWHGFATESVLDVLGR</sequence>